<sequence>MGSDALSNHHQAQFVSLAADQSGEIICAGTRIPGVLGFLVTGQNRAPVDVFEGKGRVENFTHTHDVLTVVYCSDGKQLGCSTLDGQIHFWDPIDGVLMGTIEGRRARANALHDGSLLLAGGTSNYICMYDAADQALLQRLQISHSYSLDGVLDFLNSKRMTAAVRGKLAQDAAGPIMCTKCVRISPTGSSGNNGKPTQWTTLFLIPVDVEPEAINDALESKRYSQALMLALRLNKPLLIQKCMEAVDISVISAVVCNVSLSYLGDALAQYLEKTPHLEFLLVGALHWQNNPVEEHGAHARFQVPILQQQLPPKMTTFSHYLCSAPTKSQSVEQSLDLYGEPNNFTKLSALSGPGVVGPTIPLLLHVRNHCLTCVPVTTLAGSTSWVRLAAPLSCRGPWGSLAWPSASPPPTGIPLRQARHIRAHPSSVLATLIQALPHLKLYTPATASGTVNGSPPPLTRSAS</sequence>
<dbReference type="AlphaFoldDB" id="D8SWL7"/>
<name>D8SWL7_SELML</name>
<dbReference type="InterPro" id="IPR027145">
    <property type="entry name" value="PWP2"/>
</dbReference>
<dbReference type="HOGENOM" id="CLU_591089_0_0_1"/>
<evidence type="ECO:0000313" key="2">
    <source>
        <dbReference type="EMBL" id="EFJ11249.1"/>
    </source>
</evidence>
<dbReference type="Gene3D" id="2.130.10.10">
    <property type="entry name" value="YVTN repeat-like/Quinoprotein amine dehydrogenase"/>
    <property type="match status" value="1"/>
</dbReference>
<dbReference type="EMBL" id="GL377648">
    <property type="protein sequence ID" value="EFJ11249.1"/>
    <property type="molecule type" value="Genomic_DNA"/>
</dbReference>
<gene>
    <name evidence="2" type="ORF">SELMODRAFT_426517</name>
</gene>
<keyword evidence="3" id="KW-1185">Reference proteome</keyword>
<evidence type="ECO:0000313" key="3">
    <source>
        <dbReference type="Proteomes" id="UP000001514"/>
    </source>
</evidence>
<organism evidence="3">
    <name type="scientific">Selaginella moellendorffii</name>
    <name type="common">Spikemoss</name>
    <dbReference type="NCBI Taxonomy" id="88036"/>
    <lineage>
        <taxon>Eukaryota</taxon>
        <taxon>Viridiplantae</taxon>
        <taxon>Streptophyta</taxon>
        <taxon>Embryophyta</taxon>
        <taxon>Tracheophyta</taxon>
        <taxon>Lycopodiopsida</taxon>
        <taxon>Selaginellales</taxon>
        <taxon>Selaginellaceae</taxon>
        <taxon>Selaginella</taxon>
    </lineage>
</organism>
<dbReference type="PANTHER" id="PTHR19858:SF0">
    <property type="entry name" value="PERIODIC TRYPTOPHAN PROTEIN 2 HOMOLOG"/>
    <property type="match status" value="1"/>
</dbReference>
<dbReference type="Gramene" id="EFJ11249">
    <property type="protein sequence ID" value="EFJ11249"/>
    <property type="gene ID" value="SELMODRAFT_426517"/>
</dbReference>
<dbReference type="InterPro" id="IPR015943">
    <property type="entry name" value="WD40/YVTN_repeat-like_dom_sf"/>
</dbReference>
<dbReference type="KEGG" id="smo:SELMODRAFT_426517"/>
<dbReference type="eggNOG" id="KOG0291">
    <property type="taxonomic scope" value="Eukaryota"/>
</dbReference>
<evidence type="ECO:0000256" key="1">
    <source>
        <dbReference type="PROSITE-ProRule" id="PRU00221"/>
    </source>
</evidence>
<keyword evidence="1" id="KW-0853">WD repeat</keyword>
<reference evidence="2 3" key="1">
    <citation type="journal article" date="2011" name="Science">
        <title>The Selaginella genome identifies genetic changes associated with the evolution of vascular plants.</title>
        <authorList>
            <person name="Banks J.A."/>
            <person name="Nishiyama T."/>
            <person name="Hasebe M."/>
            <person name="Bowman J.L."/>
            <person name="Gribskov M."/>
            <person name="dePamphilis C."/>
            <person name="Albert V.A."/>
            <person name="Aono N."/>
            <person name="Aoyama T."/>
            <person name="Ambrose B.A."/>
            <person name="Ashton N.W."/>
            <person name="Axtell M.J."/>
            <person name="Barker E."/>
            <person name="Barker M.S."/>
            <person name="Bennetzen J.L."/>
            <person name="Bonawitz N.D."/>
            <person name="Chapple C."/>
            <person name="Cheng C."/>
            <person name="Correa L.G."/>
            <person name="Dacre M."/>
            <person name="DeBarry J."/>
            <person name="Dreyer I."/>
            <person name="Elias M."/>
            <person name="Engstrom E.M."/>
            <person name="Estelle M."/>
            <person name="Feng L."/>
            <person name="Finet C."/>
            <person name="Floyd S.K."/>
            <person name="Frommer W.B."/>
            <person name="Fujita T."/>
            <person name="Gramzow L."/>
            <person name="Gutensohn M."/>
            <person name="Harholt J."/>
            <person name="Hattori M."/>
            <person name="Heyl A."/>
            <person name="Hirai T."/>
            <person name="Hiwatashi Y."/>
            <person name="Ishikawa M."/>
            <person name="Iwata M."/>
            <person name="Karol K.G."/>
            <person name="Koehler B."/>
            <person name="Kolukisaoglu U."/>
            <person name="Kubo M."/>
            <person name="Kurata T."/>
            <person name="Lalonde S."/>
            <person name="Li K."/>
            <person name="Li Y."/>
            <person name="Litt A."/>
            <person name="Lyons E."/>
            <person name="Manning G."/>
            <person name="Maruyama T."/>
            <person name="Michael T.P."/>
            <person name="Mikami K."/>
            <person name="Miyazaki S."/>
            <person name="Morinaga S."/>
            <person name="Murata T."/>
            <person name="Mueller-Roeber B."/>
            <person name="Nelson D.R."/>
            <person name="Obara M."/>
            <person name="Oguri Y."/>
            <person name="Olmstead R.G."/>
            <person name="Onodera N."/>
            <person name="Petersen B.L."/>
            <person name="Pils B."/>
            <person name="Prigge M."/>
            <person name="Rensing S.A."/>
            <person name="Riano-Pachon D.M."/>
            <person name="Roberts A.W."/>
            <person name="Sato Y."/>
            <person name="Scheller H.V."/>
            <person name="Schulz B."/>
            <person name="Schulz C."/>
            <person name="Shakirov E.V."/>
            <person name="Shibagaki N."/>
            <person name="Shinohara N."/>
            <person name="Shippen D.E."/>
            <person name="Soerensen I."/>
            <person name="Sotooka R."/>
            <person name="Sugimoto N."/>
            <person name="Sugita M."/>
            <person name="Sumikawa N."/>
            <person name="Tanurdzic M."/>
            <person name="Theissen G."/>
            <person name="Ulvskov P."/>
            <person name="Wakazuki S."/>
            <person name="Weng J.K."/>
            <person name="Willats W.W."/>
            <person name="Wipf D."/>
            <person name="Wolf P.G."/>
            <person name="Yang L."/>
            <person name="Zimmer A.D."/>
            <person name="Zhu Q."/>
            <person name="Mitros T."/>
            <person name="Hellsten U."/>
            <person name="Loque D."/>
            <person name="Otillar R."/>
            <person name="Salamov A."/>
            <person name="Schmutz J."/>
            <person name="Shapiro H."/>
            <person name="Lindquist E."/>
            <person name="Lucas S."/>
            <person name="Rokhsar D."/>
            <person name="Grigoriev I.V."/>
        </authorList>
    </citation>
    <scope>NUCLEOTIDE SEQUENCE [LARGE SCALE GENOMIC DNA]</scope>
</reference>
<accession>D8SWL7</accession>
<protein>
    <submittedName>
        <fullName evidence="2">Uncharacterized protein</fullName>
    </submittedName>
</protein>
<dbReference type="InParanoid" id="D8SWL7"/>
<dbReference type="InterPro" id="IPR011047">
    <property type="entry name" value="Quinoprotein_ADH-like_sf"/>
</dbReference>
<dbReference type="PROSITE" id="PS50082">
    <property type="entry name" value="WD_REPEATS_2"/>
    <property type="match status" value="1"/>
</dbReference>
<dbReference type="SMART" id="SM00320">
    <property type="entry name" value="WD40"/>
    <property type="match status" value="2"/>
</dbReference>
<dbReference type="SUPFAM" id="SSF50998">
    <property type="entry name" value="Quinoprotein alcohol dehydrogenase-like"/>
    <property type="match status" value="1"/>
</dbReference>
<dbReference type="Proteomes" id="UP000001514">
    <property type="component" value="Unassembled WGS sequence"/>
</dbReference>
<proteinExistence type="predicted"/>
<feature type="repeat" description="WD" evidence="1">
    <location>
        <begin position="59"/>
        <end position="91"/>
    </location>
</feature>
<dbReference type="InterPro" id="IPR001680">
    <property type="entry name" value="WD40_rpt"/>
</dbReference>
<dbReference type="STRING" id="88036.D8SWL7"/>
<dbReference type="PANTHER" id="PTHR19858">
    <property type="entry name" value="WD40 REPEAT PROTEIN"/>
    <property type="match status" value="1"/>
</dbReference>